<proteinExistence type="predicted"/>
<evidence type="ECO:0000313" key="2">
    <source>
        <dbReference type="Proteomes" id="UP001497482"/>
    </source>
</evidence>
<gene>
    <name evidence="1" type="ORF">KC01_LOCUS39221</name>
</gene>
<dbReference type="Proteomes" id="UP001497482">
    <property type="component" value="Chromosome 8"/>
</dbReference>
<reference evidence="1 2" key="1">
    <citation type="submission" date="2024-04" db="EMBL/GenBank/DDBJ databases">
        <authorList>
            <person name="Waldvogel A.-M."/>
            <person name="Schoenle A."/>
        </authorList>
    </citation>
    <scope>NUCLEOTIDE SEQUENCE [LARGE SCALE GENOMIC DNA]</scope>
</reference>
<protein>
    <submittedName>
        <fullName evidence="1">Uncharacterized protein</fullName>
    </submittedName>
</protein>
<dbReference type="AlphaFoldDB" id="A0AAV2MHW8"/>
<accession>A0AAV2MHW8</accession>
<evidence type="ECO:0000313" key="1">
    <source>
        <dbReference type="EMBL" id="CAL1612943.1"/>
    </source>
</evidence>
<keyword evidence="2" id="KW-1185">Reference proteome</keyword>
<dbReference type="EMBL" id="OZ035830">
    <property type="protein sequence ID" value="CAL1612943.1"/>
    <property type="molecule type" value="Genomic_DNA"/>
</dbReference>
<organism evidence="1 2">
    <name type="scientific">Knipowitschia caucasica</name>
    <name type="common">Caucasian dwarf goby</name>
    <name type="synonym">Pomatoschistus caucasicus</name>
    <dbReference type="NCBI Taxonomy" id="637954"/>
    <lineage>
        <taxon>Eukaryota</taxon>
        <taxon>Metazoa</taxon>
        <taxon>Chordata</taxon>
        <taxon>Craniata</taxon>
        <taxon>Vertebrata</taxon>
        <taxon>Euteleostomi</taxon>
        <taxon>Actinopterygii</taxon>
        <taxon>Neopterygii</taxon>
        <taxon>Teleostei</taxon>
        <taxon>Neoteleostei</taxon>
        <taxon>Acanthomorphata</taxon>
        <taxon>Gobiaria</taxon>
        <taxon>Gobiiformes</taxon>
        <taxon>Gobioidei</taxon>
        <taxon>Gobiidae</taxon>
        <taxon>Gobiinae</taxon>
        <taxon>Knipowitschia</taxon>
    </lineage>
</organism>
<name>A0AAV2MHW8_KNICA</name>
<sequence>MAGPPLPQRCASLRLIANRARMRRFRRVGLRAWSFRSPPEQSGACPRAQDSPTMPYSGELRCVLCRWTDLQLHSRPSATDIFTGTESRSAHAPHNTLSRVTAVAILVFDSF</sequence>